<reference evidence="14 15" key="1">
    <citation type="journal article" date="2010" name="Science">
        <title>Genomic comparison of the ants Camponotus floridanus and Harpegnathos saltator.</title>
        <authorList>
            <person name="Bonasio R."/>
            <person name="Zhang G."/>
            <person name="Ye C."/>
            <person name="Mutti N.S."/>
            <person name="Fang X."/>
            <person name="Qin N."/>
            <person name="Donahue G."/>
            <person name="Yang P."/>
            <person name="Li Q."/>
            <person name="Li C."/>
            <person name="Zhang P."/>
            <person name="Huang Z."/>
            <person name="Berger S.L."/>
            <person name="Reinberg D."/>
            <person name="Wang J."/>
            <person name="Liebig J."/>
        </authorList>
    </citation>
    <scope>NUCLEOTIDE SEQUENCE [LARGE SCALE GENOMIC DNA]</scope>
    <source>
        <strain evidence="14 15">R22 G/1</strain>
    </source>
</reference>
<dbReference type="GO" id="GO:0006006">
    <property type="term" value="P:glucose metabolic process"/>
    <property type="evidence" value="ECO:0007669"/>
    <property type="project" value="UniProtKB-KW"/>
</dbReference>
<dbReference type="Gene3D" id="1.10.100.10">
    <property type="entry name" value="Insulin-like"/>
    <property type="match status" value="1"/>
</dbReference>
<dbReference type="OMA" id="EECCYHS"/>
<keyword evidence="15" id="KW-1185">Reference proteome</keyword>
<keyword evidence="7 12" id="KW-0732">Signal</keyword>
<evidence type="ECO:0000256" key="10">
    <source>
        <dbReference type="RuleBase" id="RU000406"/>
    </source>
</evidence>
<evidence type="ECO:0000256" key="8">
    <source>
        <dbReference type="ARBA" id="ARBA00023157"/>
    </source>
</evidence>
<evidence type="ECO:0000256" key="5">
    <source>
        <dbReference type="ARBA" id="ARBA00022685"/>
    </source>
</evidence>
<dbReference type="GO" id="GO:0005159">
    <property type="term" value="F:insulin-like growth factor receptor binding"/>
    <property type="evidence" value="ECO:0007669"/>
    <property type="project" value="TreeGrafter"/>
</dbReference>
<dbReference type="Proteomes" id="UP000008237">
    <property type="component" value="Unassembled WGS sequence"/>
</dbReference>
<dbReference type="InParanoid" id="E2BVG4"/>
<evidence type="ECO:0000256" key="11">
    <source>
        <dbReference type="SAM" id="MobiDB-lite"/>
    </source>
</evidence>
<dbReference type="PANTHER" id="PTHR46886">
    <property type="entry name" value="INSULIN-LIKE GROWTH FACTOR II"/>
    <property type="match status" value="1"/>
</dbReference>
<keyword evidence="9" id="KW-0119">Carbohydrate metabolism</keyword>
<protein>
    <submittedName>
        <fullName evidence="14">Insulin</fullName>
    </submittedName>
</protein>
<dbReference type="GO" id="GO:0005179">
    <property type="term" value="F:hormone activity"/>
    <property type="evidence" value="ECO:0007669"/>
    <property type="project" value="UniProtKB-KW"/>
</dbReference>
<dbReference type="InterPro" id="IPR016179">
    <property type="entry name" value="Insulin-like"/>
</dbReference>
<dbReference type="InterPro" id="IPR004825">
    <property type="entry name" value="Insulin"/>
</dbReference>
<dbReference type="GO" id="GO:0045944">
    <property type="term" value="P:positive regulation of transcription by RNA polymerase II"/>
    <property type="evidence" value="ECO:0007669"/>
    <property type="project" value="TreeGrafter"/>
</dbReference>
<evidence type="ECO:0000256" key="12">
    <source>
        <dbReference type="SAM" id="SignalP"/>
    </source>
</evidence>
<dbReference type="GO" id="GO:0043539">
    <property type="term" value="F:protein serine/threonine kinase activator activity"/>
    <property type="evidence" value="ECO:0007669"/>
    <property type="project" value="TreeGrafter"/>
</dbReference>
<dbReference type="PRINTS" id="PR00276">
    <property type="entry name" value="INSULINFAMLY"/>
</dbReference>
<evidence type="ECO:0000256" key="7">
    <source>
        <dbReference type="ARBA" id="ARBA00022729"/>
    </source>
</evidence>
<evidence type="ECO:0000256" key="9">
    <source>
        <dbReference type="ARBA" id="ARBA00023277"/>
    </source>
</evidence>
<evidence type="ECO:0000256" key="6">
    <source>
        <dbReference type="ARBA" id="ARBA00022702"/>
    </source>
</evidence>
<keyword evidence="6" id="KW-0372">Hormone</keyword>
<gene>
    <name evidence="14" type="ORF">EAI_07060</name>
</gene>
<proteinExistence type="inferred from homology"/>
<feature type="domain" description="Insulin-like" evidence="13">
    <location>
        <begin position="38"/>
        <end position="95"/>
    </location>
</feature>
<comment type="subcellular location">
    <subcellularLocation>
        <location evidence="1 10">Secreted</location>
    </subcellularLocation>
</comment>
<comment type="similarity">
    <text evidence="2 10">Belongs to the insulin family.</text>
</comment>
<feature type="compositionally biased region" description="Basic and acidic residues" evidence="11">
    <location>
        <begin position="159"/>
        <end position="168"/>
    </location>
</feature>
<keyword evidence="5" id="KW-0165">Cleavage on pair of basic residues</keyword>
<feature type="region of interest" description="Disordered" evidence="11">
    <location>
        <begin position="123"/>
        <end position="171"/>
    </location>
</feature>
<sequence>MVQRASKAGTVLLATFLLLSVLHIIDSVPLKSLRSGTLRLCSRNLSDALYLVCRERGYNSYSYSDDDETQVDNGPGLVDECCYHACSYEQLERYCKPIPGEKQDESRDVIDGTYISVRMPFMPKDPSKENLRSEMDYTDGTKKRKVNSMKKRRHRGKGGRKDAGECKGKAAAKKRHHGGHYRCRHRCLECRRTGKMKLALILMALVASSKTESTNFGRSTRVENPFVILDNIVDFFDEMKGMVEKHWSSISKQSLKLFIEFSILTESKAFSDFIKQIKSDNFQQIFKAYNPNIRKILM</sequence>
<dbReference type="PANTHER" id="PTHR46886:SF1">
    <property type="entry name" value="INSULIN-LIKE GROWTH FACTOR II"/>
    <property type="match status" value="1"/>
</dbReference>
<dbReference type="OrthoDB" id="10019596at2759"/>
<evidence type="ECO:0000313" key="14">
    <source>
        <dbReference type="EMBL" id="EFN80340.1"/>
    </source>
</evidence>
<feature type="compositionally biased region" description="Basic residues" evidence="11">
    <location>
        <begin position="142"/>
        <end position="158"/>
    </location>
</feature>
<dbReference type="SMART" id="SM00078">
    <property type="entry name" value="IlGF"/>
    <property type="match status" value="1"/>
</dbReference>
<evidence type="ECO:0000313" key="15">
    <source>
        <dbReference type="Proteomes" id="UP000008237"/>
    </source>
</evidence>
<evidence type="ECO:0000256" key="2">
    <source>
        <dbReference type="ARBA" id="ARBA00009034"/>
    </source>
</evidence>
<dbReference type="GO" id="GO:0043410">
    <property type="term" value="P:positive regulation of MAPK cascade"/>
    <property type="evidence" value="ECO:0007669"/>
    <property type="project" value="TreeGrafter"/>
</dbReference>
<keyword evidence="3 10" id="KW-0964">Secreted</keyword>
<feature type="chain" id="PRO_5003158308" evidence="12">
    <location>
        <begin position="28"/>
        <end position="298"/>
    </location>
</feature>
<keyword evidence="4" id="KW-0313">Glucose metabolism</keyword>
<feature type="compositionally biased region" description="Basic and acidic residues" evidence="11">
    <location>
        <begin position="125"/>
        <end position="141"/>
    </location>
</feature>
<accession>E2BVG4</accession>
<dbReference type="CDD" id="cd04367">
    <property type="entry name" value="IlGF_insulin_like"/>
    <property type="match status" value="1"/>
</dbReference>
<dbReference type="InterPro" id="IPR022352">
    <property type="entry name" value="Ins/IGF/rlx"/>
</dbReference>
<dbReference type="EMBL" id="GL450828">
    <property type="protein sequence ID" value="EFN80340.1"/>
    <property type="molecule type" value="Genomic_DNA"/>
</dbReference>
<evidence type="ECO:0000256" key="1">
    <source>
        <dbReference type="ARBA" id="ARBA00004613"/>
    </source>
</evidence>
<dbReference type="STRING" id="610380.E2BVG4"/>
<keyword evidence="8" id="KW-1015">Disulfide bond</keyword>
<dbReference type="GO" id="GO:0005615">
    <property type="term" value="C:extracellular space"/>
    <property type="evidence" value="ECO:0007669"/>
    <property type="project" value="TreeGrafter"/>
</dbReference>
<dbReference type="PROSITE" id="PS00262">
    <property type="entry name" value="INSULIN"/>
    <property type="match status" value="1"/>
</dbReference>
<evidence type="ECO:0000256" key="4">
    <source>
        <dbReference type="ARBA" id="ARBA00022526"/>
    </source>
</evidence>
<dbReference type="GO" id="GO:0008083">
    <property type="term" value="F:growth factor activity"/>
    <property type="evidence" value="ECO:0007669"/>
    <property type="project" value="TreeGrafter"/>
</dbReference>
<evidence type="ECO:0000259" key="13">
    <source>
        <dbReference type="SMART" id="SM00078"/>
    </source>
</evidence>
<dbReference type="AlphaFoldDB" id="E2BVG4"/>
<dbReference type="GO" id="GO:1905564">
    <property type="term" value="P:positive regulation of vascular endothelial cell proliferation"/>
    <property type="evidence" value="ECO:0007669"/>
    <property type="project" value="TreeGrafter"/>
</dbReference>
<dbReference type="GO" id="GO:0046628">
    <property type="term" value="P:positive regulation of insulin receptor signaling pathway"/>
    <property type="evidence" value="ECO:0007669"/>
    <property type="project" value="TreeGrafter"/>
</dbReference>
<dbReference type="Pfam" id="PF00049">
    <property type="entry name" value="Insulin"/>
    <property type="match status" value="1"/>
</dbReference>
<organism evidence="15">
    <name type="scientific">Harpegnathos saltator</name>
    <name type="common">Jerdon's jumping ant</name>
    <dbReference type="NCBI Taxonomy" id="610380"/>
    <lineage>
        <taxon>Eukaryota</taxon>
        <taxon>Metazoa</taxon>
        <taxon>Ecdysozoa</taxon>
        <taxon>Arthropoda</taxon>
        <taxon>Hexapoda</taxon>
        <taxon>Insecta</taxon>
        <taxon>Pterygota</taxon>
        <taxon>Neoptera</taxon>
        <taxon>Endopterygota</taxon>
        <taxon>Hymenoptera</taxon>
        <taxon>Apocrita</taxon>
        <taxon>Aculeata</taxon>
        <taxon>Formicoidea</taxon>
        <taxon>Formicidae</taxon>
        <taxon>Ponerinae</taxon>
        <taxon>Ponerini</taxon>
        <taxon>Harpegnathos</taxon>
    </lineage>
</organism>
<name>E2BVG4_HARSA</name>
<dbReference type="InterPro" id="IPR022353">
    <property type="entry name" value="Insulin_CS"/>
</dbReference>
<evidence type="ECO:0000256" key="3">
    <source>
        <dbReference type="ARBA" id="ARBA00022525"/>
    </source>
</evidence>
<dbReference type="GO" id="GO:0051147">
    <property type="term" value="P:regulation of muscle cell differentiation"/>
    <property type="evidence" value="ECO:0007669"/>
    <property type="project" value="TreeGrafter"/>
</dbReference>
<dbReference type="SUPFAM" id="SSF56994">
    <property type="entry name" value="Insulin-like"/>
    <property type="match status" value="1"/>
</dbReference>
<dbReference type="InterPro" id="IPR036438">
    <property type="entry name" value="Insulin-like_sf"/>
</dbReference>
<feature type="signal peptide" evidence="12">
    <location>
        <begin position="1"/>
        <end position="27"/>
    </location>
</feature>